<name>A4C9C1_9GAMM</name>
<dbReference type="SUPFAM" id="SSF46626">
    <property type="entry name" value="Cytochrome c"/>
    <property type="match status" value="1"/>
</dbReference>
<dbReference type="PANTHER" id="PTHR30600:SF4">
    <property type="entry name" value="CYTOCHROME C DOMAIN-CONTAINING PROTEIN"/>
    <property type="match status" value="1"/>
</dbReference>
<dbReference type="OrthoDB" id="9805202at2"/>
<dbReference type="AlphaFoldDB" id="A4C9C1"/>
<organism evidence="1 2">
    <name type="scientific">Pseudoalteromonas tunicata D2</name>
    <dbReference type="NCBI Taxonomy" id="87626"/>
    <lineage>
        <taxon>Bacteria</taxon>
        <taxon>Pseudomonadati</taxon>
        <taxon>Pseudomonadota</taxon>
        <taxon>Gammaproteobacteria</taxon>
        <taxon>Alteromonadales</taxon>
        <taxon>Pseudoalteromonadaceae</taxon>
        <taxon>Pseudoalteromonas</taxon>
    </lineage>
</organism>
<dbReference type="Proteomes" id="UP000006201">
    <property type="component" value="Unassembled WGS sequence"/>
</dbReference>
<dbReference type="GO" id="GO:0009055">
    <property type="term" value="F:electron transfer activity"/>
    <property type="evidence" value="ECO:0007669"/>
    <property type="project" value="InterPro"/>
</dbReference>
<dbReference type="STRING" id="87626.PTD2_09079"/>
<dbReference type="PIRSF" id="PIRSF028099">
    <property type="entry name" value="DUF1111"/>
    <property type="match status" value="1"/>
</dbReference>
<comment type="caution">
    <text evidence="1">The sequence shown here is derived from an EMBL/GenBank/DDBJ whole genome shotgun (WGS) entry which is preliminary data.</text>
</comment>
<dbReference type="EMBL" id="AAOH01000003">
    <property type="protein sequence ID" value="EAR29186.1"/>
    <property type="molecule type" value="Genomic_DNA"/>
</dbReference>
<dbReference type="Gene3D" id="1.10.760.10">
    <property type="entry name" value="Cytochrome c-like domain"/>
    <property type="match status" value="1"/>
</dbReference>
<evidence type="ECO:0000313" key="2">
    <source>
        <dbReference type="Proteomes" id="UP000006201"/>
    </source>
</evidence>
<keyword evidence="2" id="KW-1185">Reference proteome</keyword>
<dbReference type="InterPro" id="IPR036909">
    <property type="entry name" value="Cyt_c-like_dom_sf"/>
</dbReference>
<evidence type="ECO:0000313" key="1">
    <source>
        <dbReference type="EMBL" id="EAR29186.1"/>
    </source>
</evidence>
<gene>
    <name evidence="1" type="ORF">PTD2_09079</name>
</gene>
<dbReference type="RefSeq" id="WP_009838447.1">
    <property type="nucleotide sequence ID" value="NZ_AAOH01000003.1"/>
</dbReference>
<keyword evidence="1" id="KW-0449">Lipoprotein</keyword>
<dbReference type="InterPro" id="IPR010538">
    <property type="entry name" value="DHOR"/>
</dbReference>
<dbReference type="Pfam" id="PF06537">
    <property type="entry name" value="DHOR"/>
    <property type="match status" value="2"/>
</dbReference>
<dbReference type="eggNOG" id="COG3488">
    <property type="taxonomic scope" value="Bacteria"/>
</dbReference>
<protein>
    <submittedName>
        <fullName evidence="1">Lipoprotein, putative</fullName>
    </submittedName>
</protein>
<dbReference type="HOGENOM" id="CLU_033900_1_0_6"/>
<dbReference type="GO" id="GO:0020037">
    <property type="term" value="F:heme binding"/>
    <property type="evidence" value="ECO:0007669"/>
    <property type="project" value="InterPro"/>
</dbReference>
<dbReference type="PANTHER" id="PTHR30600">
    <property type="entry name" value="CYTOCHROME C PEROXIDASE-RELATED"/>
    <property type="match status" value="1"/>
</dbReference>
<reference evidence="1 2" key="1">
    <citation type="submission" date="2006-02" db="EMBL/GenBank/DDBJ databases">
        <authorList>
            <person name="Moran M.A."/>
            <person name="Kjelleberg S."/>
            <person name="Egan S."/>
            <person name="Saunders N."/>
            <person name="Thomas T."/>
            <person name="Ferriera S."/>
            <person name="Johnson J."/>
            <person name="Kravitz S."/>
            <person name="Halpern A."/>
            <person name="Remington K."/>
            <person name="Beeson K."/>
            <person name="Tran B."/>
            <person name="Rogers Y.-H."/>
            <person name="Friedman R."/>
            <person name="Venter J.C."/>
        </authorList>
    </citation>
    <scope>NUCLEOTIDE SEQUENCE [LARGE SCALE GENOMIC DNA]</scope>
    <source>
        <strain evidence="1 2">D2</strain>
    </source>
</reference>
<proteinExistence type="predicted"/>
<dbReference type="InterPro" id="IPR051395">
    <property type="entry name" value="Cytochrome_c_Peroxidase/MauG"/>
</dbReference>
<dbReference type="GO" id="GO:0004130">
    <property type="term" value="F:cytochrome-c peroxidase activity"/>
    <property type="evidence" value="ECO:0007669"/>
    <property type="project" value="TreeGrafter"/>
</dbReference>
<accession>A4C9C1</accession>
<sequence>MKNAFILVVLCCLCACSKQPEVLEFSLNELRPGGSATLASINTRTFIHPSGNLSIDDELEFWDGLSFFRDPWVASPAITVDRDGLGPLYNARSCKACHSRGGRGRMAAEGVSSPMALLFRLGHGEKQLADTTYGAQLQTFAVLTPTNNPKLDAEGQINLQYEMIEGQFDDGAPYTLRKPHYRLVNLSQGPLAATTQLSPRYAPAIYGMGLLDAIDSADLFALEDEYDADQNGISARYNRVPNVLTGQLELGRFGFKGLHPNLNQQIASAFINDIGITNPYFPKETCQPTQSACLLEAKRVHGEQSPEIPMKLLRTTEFMSAHIAVQPTRKLNSPQAQQGRTLFYQLGCQGCHQPSFVTRNDYELPELAGQIIWPYSDLALHDMGEGLADGKVEYRATGREWRTAPLWGIGLQPRIQGYQGFLHDGRARTISEAILWHGGEAKASQQGFVALPAHERAALLFFLEQI</sequence>